<keyword evidence="3" id="KW-1185">Reference proteome</keyword>
<protein>
    <recommendedName>
        <fullName evidence="4">Ribosomal protein L1</fullName>
    </recommendedName>
</protein>
<feature type="region of interest" description="Disordered" evidence="1">
    <location>
        <begin position="315"/>
        <end position="345"/>
    </location>
</feature>
<dbReference type="InterPro" id="IPR050257">
    <property type="entry name" value="eL8/uL1-like"/>
</dbReference>
<organism evidence="2 3">
    <name type="scientific">Castanea mollissima</name>
    <name type="common">Chinese chestnut</name>
    <dbReference type="NCBI Taxonomy" id="60419"/>
    <lineage>
        <taxon>Eukaryota</taxon>
        <taxon>Viridiplantae</taxon>
        <taxon>Streptophyta</taxon>
        <taxon>Embryophyta</taxon>
        <taxon>Tracheophyta</taxon>
        <taxon>Spermatophyta</taxon>
        <taxon>Magnoliopsida</taxon>
        <taxon>eudicotyledons</taxon>
        <taxon>Gunneridae</taxon>
        <taxon>Pentapetalae</taxon>
        <taxon>rosids</taxon>
        <taxon>fabids</taxon>
        <taxon>Fagales</taxon>
        <taxon>Fagaceae</taxon>
        <taxon>Castanea</taxon>
    </lineage>
</organism>
<dbReference type="AlphaFoldDB" id="A0A8J4RKL7"/>
<dbReference type="EMBL" id="JRKL02000104">
    <property type="protein sequence ID" value="KAF3975126.1"/>
    <property type="molecule type" value="Genomic_DNA"/>
</dbReference>
<dbReference type="CDD" id="cd00403">
    <property type="entry name" value="Ribosomal_L1"/>
    <property type="match status" value="1"/>
</dbReference>
<name>A0A8J4RKL7_9ROSI</name>
<dbReference type="OrthoDB" id="10251727at2759"/>
<evidence type="ECO:0000313" key="3">
    <source>
        <dbReference type="Proteomes" id="UP000737018"/>
    </source>
</evidence>
<gene>
    <name evidence="2" type="ORF">CMV_001589</name>
</gene>
<sequence>MATTKPNRTQNPNPVPIPPLAPTRVSPKVLHKAVNALLKWQNTNSQSLTQKPQLLHHKDEFFYLILTLKKIPSQPNSTNPHKIQLPHTLLSPHLPPELCLIIDDRPHSNLNKASAKSKIDSEQIPISKVLKLSELKSDFRSFEAKRKLCDSYDMFFADKRVVTLLSGLLGKPFSKKKKAPVPLDLKHNNWKEQVEKACSSALLFLGTGTCCVVKVARVSMEQNEIVENVVEAINGISEVVPRKWGGIRSLHLKLLESLALPLYQSEPEERLMIEGVKEEEEVKEKGMKGERVGMQKDGNVGEVLVEDELVIDEGEDNENGEILGSKKRKKGDKGEGVVSGELKGLRKSATVKNKDDLTENIDGLFAVPGKKQDGGIKKRKVGLALEDGNSGEKKDKRKKSGEMEVKAKRGKKAAE</sequence>
<dbReference type="Pfam" id="PF00687">
    <property type="entry name" value="Ribosomal_L1"/>
    <property type="match status" value="1"/>
</dbReference>
<evidence type="ECO:0000313" key="2">
    <source>
        <dbReference type="EMBL" id="KAF3975126.1"/>
    </source>
</evidence>
<feature type="region of interest" description="Disordered" evidence="1">
    <location>
        <begin position="1"/>
        <end position="23"/>
    </location>
</feature>
<dbReference type="SUPFAM" id="SSF56808">
    <property type="entry name" value="Ribosomal protein L1"/>
    <property type="match status" value="1"/>
</dbReference>
<dbReference type="Gene3D" id="3.40.50.790">
    <property type="match status" value="1"/>
</dbReference>
<evidence type="ECO:0008006" key="4">
    <source>
        <dbReference type="Google" id="ProtNLM"/>
    </source>
</evidence>
<evidence type="ECO:0000256" key="1">
    <source>
        <dbReference type="SAM" id="MobiDB-lite"/>
    </source>
</evidence>
<dbReference type="InterPro" id="IPR023674">
    <property type="entry name" value="Ribosomal_uL1-like"/>
</dbReference>
<proteinExistence type="predicted"/>
<dbReference type="Proteomes" id="UP000737018">
    <property type="component" value="Unassembled WGS sequence"/>
</dbReference>
<dbReference type="GO" id="GO:0003723">
    <property type="term" value="F:RNA binding"/>
    <property type="evidence" value="ECO:0007669"/>
    <property type="project" value="InterPro"/>
</dbReference>
<dbReference type="PANTHER" id="PTHR23105">
    <property type="entry name" value="RIBOSOMAL PROTEIN L7AE FAMILY MEMBER"/>
    <property type="match status" value="1"/>
</dbReference>
<dbReference type="InterPro" id="IPR028364">
    <property type="entry name" value="Ribosomal_uL1/biogenesis"/>
</dbReference>
<feature type="region of interest" description="Disordered" evidence="1">
    <location>
        <begin position="368"/>
        <end position="415"/>
    </location>
</feature>
<dbReference type="InterPro" id="IPR016095">
    <property type="entry name" value="Ribosomal_uL1_3-a/b-sand"/>
</dbReference>
<feature type="compositionally biased region" description="Polar residues" evidence="1">
    <location>
        <begin position="1"/>
        <end position="11"/>
    </location>
</feature>
<dbReference type="FunFam" id="3.40.50.790:FF:000012">
    <property type="entry name" value="Ribosomal protein L1p/L10e family"/>
    <property type="match status" value="1"/>
</dbReference>
<feature type="compositionally biased region" description="Basic and acidic residues" evidence="1">
    <location>
        <begin position="390"/>
        <end position="415"/>
    </location>
</feature>
<reference evidence="2" key="1">
    <citation type="submission" date="2020-03" db="EMBL/GenBank/DDBJ databases">
        <title>Castanea mollissima Vanexum genome sequencing.</title>
        <authorList>
            <person name="Staton M."/>
        </authorList>
    </citation>
    <scope>NUCLEOTIDE SEQUENCE</scope>
    <source>
        <tissue evidence="2">Leaf</tissue>
    </source>
</reference>
<accession>A0A8J4RKL7</accession>
<comment type="caution">
    <text evidence="2">The sequence shown here is derived from an EMBL/GenBank/DDBJ whole genome shotgun (WGS) entry which is preliminary data.</text>
</comment>